<dbReference type="NCBIfam" id="TIGR01509">
    <property type="entry name" value="HAD-SF-IA-v3"/>
    <property type="match status" value="1"/>
</dbReference>
<evidence type="ECO:0000256" key="4">
    <source>
        <dbReference type="ARBA" id="ARBA00022842"/>
    </source>
</evidence>
<dbReference type="InterPro" id="IPR036412">
    <property type="entry name" value="HAD-like_sf"/>
</dbReference>
<reference evidence="6 7" key="1">
    <citation type="submission" date="2024-06" db="EMBL/GenBank/DDBJ databases">
        <title>Thioclava kandeliae sp. nov. from a rhizosphere soil sample of Kandelia candel in a mangrove.</title>
        <authorList>
            <person name="Mu T."/>
        </authorList>
    </citation>
    <scope>NUCLEOTIDE SEQUENCE [LARGE SCALE GENOMIC DNA]</scope>
    <source>
        <strain evidence="6 7">CPCC 100088</strain>
    </source>
</reference>
<dbReference type="SUPFAM" id="SSF56784">
    <property type="entry name" value="HAD-like"/>
    <property type="match status" value="1"/>
</dbReference>
<evidence type="ECO:0000256" key="5">
    <source>
        <dbReference type="ARBA" id="ARBA00023277"/>
    </source>
</evidence>
<comment type="cofactor">
    <cofactor evidence="1">
        <name>Mg(2+)</name>
        <dbReference type="ChEBI" id="CHEBI:18420"/>
    </cofactor>
</comment>
<dbReference type="InterPro" id="IPR051600">
    <property type="entry name" value="Beta-PGM-like"/>
</dbReference>
<dbReference type="CDD" id="cd07505">
    <property type="entry name" value="HAD_BPGM-like"/>
    <property type="match status" value="1"/>
</dbReference>
<gene>
    <name evidence="6" type="ORF">VSX56_04415</name>
</gene>
<comment type="caution">
    <text evidence="6">The sequence shown here is derived from an EMBL/GenBank/DDBJ whole genome shotgun (WGS) entry which is preliminary data.</text>
</comment>
<keyword evidence="7" id="KW-1185">Reference proteome</keyword>
<keyword evidence="5" id="KW-0119">Carbohydrate metabolism</keyword>
<dbReference type="Proteomes" id="UP001438953">
    <property type="component" value="Unassembled WGS sequence"/>
</dbReference>
<dbReference type="SFLD" id="SFLDG01129">
    <property type="entry name" value="C1.5:_HAD__Beta-PGM__Phosphata"/>
    <property type="match status" value="1"/>
</dbReference>
<sequence length="211" mass="23104">MSFPHQAIFWDIDGTLADSEPVHERSFHQAIDGLGLDLPDDLHDRILGMSEERCHAYLVQKCGLELGLAEWTARRHALYMAMLDDVHAFPKAMEIWDGLAAQGVRQMAVSNSDRRLLMANLVRLGLDLPGTLLVSRNDVRQGKPEPEPYLRGAWLLDVDPAQCAVVEDSPTGVQAGQAAGMTVYAAPDMAPGLRETLGLPCASRLLELLPA</sequence>
<name>A0ABV1SDL3_9RHOB</name>
<comment type="similarity">
    <text evidence="2">Belongs to the HAD-like hydrolase superfamily. CbbY/CbbZ/Gph/YieH family.</text>
</comment>
<accession>A0ABV1SDL3</accession>
<protein>
    <submittedName>
        <fullName evidence="6">HAD family phosphatase</fullName>
    </submittedName>
</protein>
<evidence type="ECO:0000256" key="3">
    <source>
        <dbReference type="ARBA" id="ARBA00022723"/>
    </source>
</evidence>
<dbReference type="Gene3D" id="3.40.50.1000">
    <property type="entry name" value="HAD superfamily/HAD-like"/>
    <property type="match status" value="1"/>
</dbReference>
<dbReference type="InterPro" id="IPR023214">
    <property type="entry name" value="HAD_sf"/>
</dbReference>
<keyword evidence="3" id="KW-0479">Metal-binding</keyword>
<evidence type="ECO:0000313" key="7">
    <source>
        <dbReference type="Proteomes" id="UP001438953"/>
    </source>
</evidence>
<dbReference type="SFLD" id="SFLDS00003">
    <property type="entry name" value="Haloacid_Dehalogenase"/>
    <property type="match status" value="1"/>
</dbReference>
<evidence type="ECO:0000256" key="2">
    <source>
        <dbReference type="ARBA" id="ARBA00006171"/>
    </source>
</evidence>
<dbReference type="InterPro" id="IPR023198">
    <property type="entry name" value="PGP-like_dom2"/>
</dbReference>
<dbReference type="EMBL" id="JAYWLC010000002">
    <property type="protein sequence ID" value="MER5171012.1"/>
    <property type="molecule type" value="Genomic_DNA"/>
</dbReference>
<dbReference type="RefSeq" id="WP_350935111.1">
    <property type="nucleotide sequence ID" value="NZ_JAYWLC010000002.1"/>
</dbReference>
<dbReference type="Pfam" id="PF00702">
    <property type="entry name" value="Hydrolase"/>
    <property type="match status" value="1"/>
</dbReference>
<keyword evidence="4" id="KW-0460">Magnesium</keyword>
<organism evidence="6 7">
    <name type="scientific">Thioclava kandeliae</name>
    <dbReference type="NCBI Taxonomy" id="3070818"/>
    <lineage>
        <taxon>Bacteria</taxon>
        <taxon>Pseudomonadati</taxon>
        <taxon>Pseudomonadota</taxon>
        <taxon>Alphaproteobacteria</taxon>
        <taxon>Rhodobacterales</taxon>
        <taxon>Paracoccaceae</taxon>
        <taxon>Thioclava</taxon>
    </lineage>
</organism>
<evidence type="ECO:0000256" key="1">
    <source>
        <dbReference type="ARBA" id="ARBA00001946"/>
    </source>
</evidence>
<dbReference type="PANTHER" id="PTHR46193:SF18">
    <property type="entry name" value="HEXITOL PHOSPHATASE B"/>
    <property type="match status" value="1"/>
</dbReference>
<dbReference type="Gene3D" id="1.10.150.240">
    <property type="entry name" value="Putative phosphatase, domain 2"/>
    <property type="match status" value="1"/>
</dbReference>
<proteinExistence type="inferred from homology"/>
<dbReference type="InterPro" id="IPR006439">
    <property type="entry name" value="HAD-SF_hydro_IA"/>
</dbReference>
<dbReference type="PANTHER" id="PTHR46193">
    <property type="entry name" value="6-PHOSPHOGLUCONATE PHOSPHATASE"/>
    <property type="match status" value="1"/>
</dbReference>
<evidence type="ECO:0000313" key="6">
    <source>
        <dbReference type="EMBL" id="MER5171012.1"/>
    </source>
</evidence>